<dbReference type="GO" id="GO:0070403">
    <property type="term" value="F:NAD+ binding"/>
    <property type="evidence" value="ECO:0007669"/>
    <property type="project" value="InterPro"/>
</dbReference>
<evidence type="ECO:0000256" key="3">
    <source>
        <dbReference type="ARBA" id="ARBA00022630"/>
    </source>
</evidence>
<evidence type="ECO:0000256" key="4">
    <source>
        <dbReference type="ARBA" id="ARBA00022827"/>
    </source>
</evidence>
<comment type="caution">
    <text evidence="9">The sequence shown here is derived from an EMBL/GenBank/DDBJ whole genome shotgun (WGS) entry which is preliminary data.</text>
</comment>
<dbReference type="InterPro" id="IPR036188">
    <property type="entry name" value="FAD/NAD-bd_sf"/>
</dbReference>
<reference evidence="9 10" key="1">
    <citation type="submission" date="2020-05" db="EMBL/GenBank/DDBJ databases">
        <title>Identification and distribution of gene clusters putatively required for synthesis of sphingolipid metabolism inhibitors in phylogenetically diverse species of the filamentous fungus Fusarium.</title>
        <authorList>
            <person name="Kim H.-S."/>
            <person name="Busman M."/>
            <person name="Brown D.W."/>
            <person name="Divon H."/>
            <person name="Uhlig S."/>
            <person name="Proctor R.H."/>
        </authorList>
    </citation>
    <scope>NUCLEOTIDE SEQUENCE [LARGE SCALE GENOMIC DNA]</scope>
    <source>
        <strain evidence="9 10">NRRL 13617</strain>
    </source>
</reference>
<keyword evidence="5" id="KW-0560">Oxidoreductase</keyword>
<dbReference type="GO" id="GO:0071949">
    <property type="term" value="F:FAD binding"/>
    <property type="evidence" value="ECO:0007669"/>
    <property type="project" value="InterPro"/>
</dbReference>
<evidence type="ECO:0000259" key="7">
    <source>
        <dbReference type="Pfam" id="PF01494"/>
    </source>
</evidence>
<keyword evidence="4" id="KW-0274">FAD</keyword>
<dbReference type="Gene3D" id="3.50.50.60">
    <property type="entry name" value="FAD/NAD(P)-binding domain"/>
    <property type="match status" value="1"/>
</dbReference>
<dbReference type="GO" id="GO:0006631">
    <property type="term" value="P:fatty acid metabolic process"/>
    <property type="evidence" value="ECO:0007669"/>
    <property type="project" value="InterPro"/>
</dbReference>
<evidence type="ECO:0000256" key="5">
    <source>
        <dbReference type="ARBA" id="ARBA00023002"/>
    </source>
</evidence>
<dbReference type="InterPro" id="IPR036291">
    <property type="entry name" value="NAD(P)-bd_dom_sf"/>
</dbReference>
<keyword evidence="10" id="KW-1185">Reference proteome</keyword>
<organism evidence="9 10">
    <name type="scientific">Fusarium phyllophilum</name>
    <dbReference type="NCBI Taxonomy" id="47803"/>
    <lineage>
        <taxon>Eukaryota</taxon>
        <taxon>Fungi</taxon>
        <taxon>Dikarya</taxon>
        <taxon>Ascomycota</taxon>
        <taxon>Pezizomycotina</taxon>
        <taxon>Sordariomycetes</taxon>
        <taxon>Hypocreomycetidae</taxon>
        <taxon>Hypocreales</taxon>
        <taxon>Nectriaceae</taxon>
        <taxon>Fusarium</taxon>
        <taxon>Fusarium fujikuroi species complex</taxon>
    </lineage>
</organism>
<dbReference type="Pfam" id="PF01494">
    <property type="entry name" value="FAD_binding_3"/>
    <property type="match status" value="1"/>
</dbReference>
<dbReference type="GO" id="GO:0044550">
    <property type="term" value="P:secondary metabolite biosynthetic process"/>
    <property type="evidence" value="ECO:0007669"/>
    <property type="project" value="TreeGrafter"/>
</dbReference>
<dbReference type="GO" id="GO:0004497">
    <property type="term" value="F:monooxygenase activity"/>
    <property type="evidence" value="ECO:0007669"/>
    <property type="project" value="UniProtKB-KW"/>
</dbReference>
<comment type="cofactor">
    <cofactor evidence="1">
        <name>FAD</name>
        <dbReference type="ChEBI" id="CHEBI:57692"/>
    </cofactor>
</comment>
<evidence type="ECO:0000313" key="10">
    <source>
        <dbReference type="Proteomes" id="UP000582016"/>
    </source>
</evidence>
<proteinExistence type="inferred from homology"/>
<evidence type="ECO:0000256" key="1">
    <source>
        <dbReference type="ARBA" id="ARBA00001974"/>
    </source>
</evidence>
<dbReference type="PRINTS" id="PR00420">
    <property type="entry name" value="RNGMNOXGNASE"/>
</dbReference>
<dbReference type="SUPFAM" id="SSF51735">
    <property type="entry name" value="NAD(P)-binding Rossmann-fold domains"/>
    <property type="match status" value="1"/>
</dbReference>
<evidence type="ECO:0000256" key="6">
    <source>
        <dbReference type="ARBA" id="ARBA00023033"/>
    </source>
</evidence>
<dbReference type="AlphaFoldDB" id="A0A8H5NMH0"/>
<evidence type="ECO:0000256" key="2">
    <source>
        <dbReference type="ARBA" id="ARBA00007992"/>
    </source>
</evidence>
<comment type="similarity">
    <text evidence="2">Belongs to the paxM FAD-dependent monooxygenase family.</text>
</comment>
<keyword evidence="6" id="KW-0503">Monooxygenase</keyword>
<dbReference type="InterPro" id="IPR051104">
    <property type="entry name" value="FAD_monoxygenase"/>
</dbReference>
<dbReference type="PANTHER" id="PTHR46720">
    <property type="entry name" value="HYDROXYLASE, PUTATIVE (AFU_ORTHOLOGUE AFUA_3G01460)-RELATED"/>
    <property type="match status" value="1"/>
</dbReference>
<dbReference type="OrthoDB" id="417877at2759"/>
<keyword evidence="3" id="KW-0285">Flavoprotein</keyword>
<dbReference type="InterPro" id="IPR006176">
    <property type="entry name" value="3-OHacyl-CoA_DH_NAD-bd"/>
</dbReference>
<name>A0A8H5NMH0_9HYPO</name>
<dbReference type="Proteomes" id="UP000582016">
    <property type="component" value="Unassembled WGS sequence"/>
</dbReference>
<dbReference type="PANTHER" id="PTHR46720:SF3">
    <property type="entry name" value="FAD-BINDING DOMAIN-CONTAINING PROTEIN-RELATED"/>
    <property type="match status" value="1"/>
</dbReference>
<dbReference type="InterPro" id="IPR002938">
    <property type="entry name" value="FAD-bd"/>
</dbReference>
<gene>
    <name evidence="9" type="ORF">FPHYL_772</name>
</gene>
<dbReference type="SUPFAM" id="SSF51905">
    <property type="entry name" value="FAD/NAD(P)-binding domain"/>
    <property type="match status" value="1"/>
</dbReference>
<evidence type="ECO:0000259" key="8">
    <source>
        <dbReference type="Pfam" id="PF02737"/>
    </source>
</evidence>
<sequence>MAKPSRNEFHVAIVGAGIGGLALAMALHKKGISFTLYEDAKEYSVVGAGIGFAPNGMRTMDLIEPGFRPLYEAICVGNKGEDAQDIFFEGMLLEEGLGRDMPWYGHSGWGHPDYVRKSAHRKTLLDIMTSFIPIENVKFNKRLTNIEQRPDGVTLSFLDGTTAECSVLAGADGIKSTVRANVLQHYPSQVAPVYAGAYCYRAVIPMSEAYEILGDLTDVAKIYFGHGRGAVTYRITGGDEFNYLLCVDESLDGWKLEGAVTEAISHEAMMSDFEDPRLDDRFRQLLAKAKPVKWGFFHHIHTASYYRDRVVLIGNSAHASLPFQAAGAAQGLEDALVLSSILAEVAKMPERGTDLARYIQAGLSAYDSVRRPRAQKQLEQAAEVRRMIFFQHEEAGVDMDNILPRLQQGRFDWLWFHDMNDDVQEAVKRMQKQLSHQSSNGLGDLRLFWRTTSEDAYQKRATSRGLKAIISDPVEGAENVLKAYFEQSRSYLEGFGDYDKLVSNYEFVHDIVPRLPEADFIQENGPERLELKRGLIATLDKHARPGVVIASSSSGLPSSEFIQQCEQDSTRVLIGHPSTLRI</sequence>
<protein>
    <submittedName>
        <fullName evidence="9">Salicylate hydroxylase</fullName>
    </submittedName>
</protein>
<dbReference type="Gene3D" id="3.40.50.720">
    <property type="entry name" value="NAD(P)-binding Rossmann-like Domain"/>
    <property type="match status" value="1"/>
</dbReference>
<evidence type="ECO:0000313" key="9">
    <source>
        <dbReference type="EMBL" id="KAF5571014.1"/>
    </source>
</evidence>
<feature type="domain" description="FAD-binding" evidence="7">
    <location>
        <begin position="9"/>
        <end position="380"/>
    </location>
</feature>
<dbReference type="Pfam" id="PF02737">
    <property type="entry name" value="3HCDH_N"/>
    <property type="match status" value="1"/>
</dbReference>
<dbReference type="EMBL" id="JAAOAQ010000022">
    <property type="protein sequence ID" value="KAF5571014.1"/>
    <property type="molecule type" value="Genomic_DNA"/>
</dbReference>
<accession>A0A8H5NMH0</accession>
<feature type="domain" description="3-hydroxyacyl-CoA dehydrogenase NAD binding" evidence="8">
    <location>
        <begin position="496"/>
        <end position="577"/>
    </location>
</feature>